<reference evidence="1" key="1">
    <citation type="submission" date="2020-06" db="EMBL/GenBank/DDBJ databases">
        <authorList>
            <consortium name="Plant Systems Biology data submission"/>
        </authorList>
    </citation>
    <scope>NUCLEOTIDE SEQUENCE</scope>
    <source>
        <strain evidence="1">D6</strain>
    </source>
</reference>
<organism evidence="1 2">
    <name type="scientific">Seminavis robusta</name>
    <dbReference type="NCBI Taxonomy" id="568900"/>
    <lineage>
        <taxon>Eukaryota</taxon>
        <taxon>Sar</taxon>
        <taxon>Stramenopiles</taxon>
        <taxon>Ochrophyta</taxon>
        <taxon>Bacillariophyta</taxon>
        <taxon>Bacillariophyceae</taxon>
        <taxon>Bacillariophycidae</taxon>
        <taxon>Naviculales</taxon>
        <taxon>Naviculaceae</taxon>
        <taxon>Seminavis</taxon>
    </lineage>
</organism>
<proteinExistence type="predicted"/>
<evidence type="ECO:0000313" key="1">
    <source>
        <dbReference type="EMBL" id="CAB9522184.1"/>
    </source>
</evidence>
<accession>A0A9N8END4</accession>
<keyword evidence="2" id="KW-1185">Reference proteome</keyword>
<name>A0A9N8END4_9STRA</name>
<evidence type="ECO:0000313" key="2">
    <source>
        <dbReference type="Proteomes" id="UP001153069"/>
    </source>
</evidence>
<gene>
    <name evidence="1" type="ORF">SEMRO_1275_G258510.1</name>
</gene>
<comment type="caution">
    <text evidence="1">The sequence shown here is derived from an EMBL/GenBank/DDBJ whole genome shotgun (WGS) entry which is preliminary data.</text>
</comment>
<dbReference type="Proteomes" id="UP001153069">
    <property type="component" value="Unassembled WGS sequence"/>
</dbReference>
<dbReference type="AlphaFoldDB" id="A0A9N8END4"/>
<sequence>MTYKSTASNATRAASPTRQVWFSRTDVIITCSYPDDRDTSTPTTTVTYAQQKHEESGVSRKQDPMAAAMRRARRSRNGSILREAVSYVREIVAVQHKIRRKYRPEEATVVLGRYATLKTKLNRIEAWEKARGTTHDAMKIHQEASVESRNAKRRRCCDTNEKRSLVKLLFRGFPTGAQKSKASFFAAAPPARQISAY</sequence>
<protein>
    <submittedName>
        <fullName evidence="1">Uncharacterized protein</fullName>
    </submittedName>
</protein>
<dbReference type="EMBL" id="CAICTM010001273">
    <property type="protein sequence ID" value="CAB9522184.1"/>
    <property type="molecule type" value="Genomic_DNA"/>
</dbReference>